<dbReference type="EMBL" id="SMFL01000003">
    <property type="protein sequence ID" value="TDE16867.1"/>
    <property type="molecule type" value="Genomic_DNA"/>
</dbReference>
<evidence type="ECO:0000313" key="3">
    <source>
        <dbReference type="Proteomes" id="UP000294850"/>
    </source>
</evidence>
<organism evidence="2 3">
    <name type="scientific">Dyadobacter psychrotolerans</name>
    <dbReference type="NCBI Taxonomy" id="2541721"/>
    <lineage>
        <taxon>Bacteria</taxon>
        <taxon>Pseudomonadati</taxon>
        <taxon>Bacteroidota</taxon>
        <taxon>Cytophagia</taxon>
        <taxon>Cytophagales</taxon>
        <taxon>Spirosomataceae</taxon>
        <taxon>Dyadobacter</taxon>
    </lineage>
</organism>
<accession>A0A4R5DSY2</accession>
<dbReference type="Pfam" id="PF12867">
    <property type="entry name" value="DinB_2"/>
    <property type="match status" value="1"/>
</dbReference>
<dbReference type="NCBIfam" id="NF009807">
    <property type="entry name" value="PRK13291.1"/>
    <property type="match status" value="1"/>
</dbReference>
<proteinExistence type="predicted"/>
<evidence type="ECO:0000259" key="1">
    <source>
        <dbReference type="Pfam" id="PF12867"/>
    </source>
</evidence>
<dbReference type="SUPFAM" id="SSF109854">
    <property type="entry name" value="DinB/YfiT-like putative metalloenzymes"/>
    <property type="match status" value="1"/>
</dbReference>
<dbReference type="Gene3D" id="1.20.120.450">
    <property type="entry name" value="dinb family like domain"/>
    <property type="match status" value="1"/>
</dbReference>
<dbReference type="InterPro" id="IPR034660">
    <property type="entry name" value="DinB/YfiT-like"/>
</dbReference>
<dbReference type="OrthoDB" id="9796039at2"/>
<keyword evidence="3" id="KW-1185">Reference proteome</keyword>
<dbReference type="AlphaFoldDB" id="A0A4R5DSY2"/>
<evidence type="ECO:0000313" key="2">
    <source>
        <dbReference type="EMBL" id="TDE16867.1"/>
    </source>
</evidence>
<dbReference type="InterPro" id="IPR024775">
    <property type="entry name" value="DinB-like"/>
</dbReference>
<protein>
    <recommendedName>
        <fullName evidence="1">DinB-like domain-containing protein</fullName>
    </recommendedName>
</protein>
<name>A0A4R5DSY2_9BACT</name>
<dbReference type="Proteomes" id="UP000294850">
    <property type="component" value="Unassembled WGS sequence"/>
</dbReference>
<gene>
    <name evidence="2" type="ORF">E0F88_11660</name>
</gene>
<sequence length="174" mass="20215">MTDSRFPLGPFVIQDDYTSEELETLIDIIETIPADYRRLTENLTEADLSKTYREASWTIRQLVHHVADIQFLHYFRMKKALTEPDYKDMTVIDMNAWAATADSLSAPITVALQMFEGVHHRYAFLARTLTEEQLTIRYFHPARQIWFSQKQALAISVWHTQHHLAHIGLALGEV</sequence>
<feature type="domain" description="DinB-like" evidence="1">
    <location>
        <begin position="30"/>
        <end position="167"/>
    </location>
</feature>
<comment type="caution">
    <text evidence="2">The sequence shown here is derived from an EMBL/GenBank/DDBJ whole genome shotgun (WGS) entry which is preliminary data.</text>
</comment>
<dbReference type="RefSeq" id="WP_131958399.1">
    <property type="nucleotide sequence ID" value="NZ_SMFL01000003.1"/>
</dbReference>
<reference evidence="2 3" key="1">
    <citation type="submission" date="2019-03" db="EMBL/GenBank/DDBJ databases">
        <title>Dyadobacter AR-3-6 sp. nov., isolated from arctic soil.</title>
        <authorList>
            <person name="Chaudhary D.K."/>
        </authorList>
    </citation>
    <scope>NUCLEOTIDE SEQUENCE [LARGE SCALE GENOMIC DNA]</scope>
    <source>
        <strain evidence="2 3">AR-3-6</strain>
    </source>
</reference>